<dbReference type="PANTHER" id="PTHR30349">
    <property type="entry name" value="PHAGE INTEGRASE-RELATED"/>
    <property type="match status" value="1"/>
</dbReference>
<evidence type="ECO:0000259" key="6">
    <source>
        <dbReference type="PROSITE" id="PS51898"/>
    </source>
</evidence>
<dbReference type="EMBL" id="JACCFH010000002">
    <property type="protein sequence ID" value="NYG35518.1"/>
    <property type="molecule type" value="Genomic_DNA"/>
</dbReference>
<keyword evidence="2" id="KW-0229">DNA integration</keyword>
<dbReference type="PROSITE" id="PS51898">
    <property type="entry name" value="TYR_RECOMBINASE"/>
    <property type="match status" value="1"/>
</dbReference>
<comment type="caution">
    <text evidence="7">The sequence shown here is derived from an EMBL/GenBank/DDBJ whole genome shotgun (WGS) entry which is preliminary data.</text>
</comment>
<keyword evidence="8" id="KW-1185">Reference proteome</keyword>
<evidence type="ECO:0000256" key="1">
    <source>
        <dbReference type="ARBA" id="ARBA00008857"/>
    </source>
</evidence>
<dbReference type="GO" id="GO:0006310">
    <property type="term" value="P:DNA recombination"/>
    <property type="evidence" value="ECO:0007669"/>
    <property type="project" value="UniProtKB-KW"/>
</dbReference>
<dbReference type="InterPro" id="IPR022169">
    <property type="entry name" value="DUF3701"/>
</dbReference>
<dbReference type="InterPro" id="IPR002104">
    <property type="entry name" value="Integrase_catalytic"/>
</dbReference>
<keyword evidence="4" id="KW-0233">DNA recombination</keyword>
<feature type="region of interest" description="Disordered" evidence="5">
    <location>
        <begin position="606"/>
        <end position="627"/>
    </location>
</feature>
<dbReference type="GO" id="GO:0003677">
    <property type="term" value="F:DNA binding"/>
    <property type="evidence" value="ECO:0007669"/>
    <property type="project" value="UniProtKB-KW"/>
</dbReference>
<evidence type="ECO:0000256" key="5">
    <source>
        <dbReference type="SAM" id="MobiDB-lite"/>
    </source>
</evidence>
<dbReference type="Pfam" id="PF12482">
    <property type="entry name" value="DUF3701"/>
    <property type="match status" value="1"/>
</dbReference>
<dbReference type="AlphaFoldDB" id="A0A7Y9U7U0"/>
<dbReference type="InterPro" id="IPR013762">
    <property type="entry name" value="Integrase-like_cat_sf"/>
</dbReference>
<evidence type="ECO:0000256" key="2">
    <source>
        <dbReference type="ARBA" id="ARBA00022908"/>
    </source>
</evidence>
<keyword evidence="3" id="KW-0238">DNA-binding</keyword>
<dbReference type="CDD" id="cd00397">
    <property type="entry name" value="DNA_BRE_C"/>
    <property type="match status" value="1"/>
</dbReference>
<dbReference type="Gene3D" id="1.10.443.10">
    <property type="entry name" value="Intergrase catalytic core"/>
    <property type="match status" value="1"/>
</dbReference>
<dbReference type="SUPFAM" id="SSF56349">
    <property type="entry name" value="DNA breaking-rejoining enzymes"/>
    <property type="match status" value="1"/>
</dbReference>
<evidence type="ECO:0000256" key="3">
    <source>
        <dbReference type="ARBA" id="ARBA00023125"/>
    </source>
</evidence>
<sequence length="772" mass="85503">MIVTPNRPRGRPRGTETKLLHEHAGHLGRHHFAFLRALLDGVELEQAWTRYLAFSGGPSDRRHFVSRLRQVVEAIEHAGARQVCAAELAVALPALRALPDFVPARGSRRDTLPLTAATSAAPSLDDWRSAQCGASGIDEDFYTQAEWIDLYGEVFGHAPPASASASMPALSPEPAPALSATVHARLSETAHPEVTPRLTPAQRRTVIEALATLERVLAREARLDDETGFWLGAGLPRELARVGVQSLGDLVRYINLQGFRWHRTVSRLGAVRAARLVAWLVPIAQQGDQAIRDSALRPESDLARLRQRDLTRAPVTDLADPASGTDPLMPVAIPVMDVALPDTLSGRDGLFRASDTNVWGAQTDVQAIQQWLSRYQGQTRRDYARIAERFYRWCLQVRRKALSSLQEPDLQAYQAFVTAPPPDWVQPRKVRREDAAWRPFRGPLGRNSQRHEFAVLGGLFAAMHDKGYLRANAMSGLGRTLGLVKPSIDVRRSLNEAQWSFAMAVLRERPDTPARRRLQLLLELASTTGLRLSELATTRMKGLRQELVDGEPAWLLDVIGKGGKLRTVMVFDDIRALMERHHADMDAAGVGFEDAVKRVQVPNSLPTTAAGERMAAGDQGAEASGSMGNALQDALRAEHLQGWRPLIGILRRPPPRRDMDARGVPFVDRERPAQADRYGALERSAIYGLLRRFFRDVANEAATREGAPPAAEFTRASTHWLRHTFANEAIKQMQPQVLQSLLGHADLRVTSVYVKAQAADLVRGMRALPRKR</sequence>
<feature type="domain" description="Tyr recombinase" evidence="6">
    <location>
        <begin position="489"/>
        <end position="766"/>
    </location>
</feature>
<evidence type="ECO:0000313" key="8">
    <source>
        <dbReference type="Proteomes" id="UP000518288"/>
    </source>
</evidence>
<dbReference type="GO" id="GO:0015074">
    <property type="term" value="P:DNA integration"/>
    <property type="evidence" value="ECO:0007669"/>
    <property type="project" value="UniProtKB-KW"/>
</dbReference>
<dbReference type="Pfam" id="PF00589">
    <property type="entry name" value="Phage_integrase"/>
    <property type="match status" value="1"/>
</dbReference>
<dbReference type="InterPro" id="IPR050090">
    <property type="entry name" value="Tyrosine_recombinase_XerCD"/>
</dbReference>
<organism evidence="7 8">
    <name type="scientific">Sphaerotilus montanus</name>
    <dbReference type="NCBI Taxonomy" id="522889"/>
    <lineage>
        <taxon>Bacteria</taxon>
        <taxon>Pseudomonadati</taxon>
        <taxon>Pseudomonadota</taxon>
        <taxon>Betaproteobacteria</taxon>
        <taxon>Burkholderiales</taxon>
        <taxon>Sphaerotilaceae</taxon>
        <taxon>Sphaerotilus</taxon>
    </lineage>
</organism>
<evidence type="ECO:0000256" key="4">
    <source>
        <dbReference type="ARBA" id="ARBA00023172"/>
    </source>
</evidence>
<protein>
    <submittedName>
        <fullName evidence="7">Site-specific recombinase XerD</fullName>
    </submittedName>
</protein>
<proteinExistence type="inferred from homology"/>
<accession>A0A7Y9U7U0</accession>
<reference evidence="7 8" key="1">
    <citation type="submission" date="2020-07" db="EMBL/GenBank/DDBJ databases">
        <title>Genomic Encyclopedia of Archaeal and Bacterial Type Strains, Phase II (KMG-II): from individual species to whole genera.</title>
        <authorList>
            <person name="Goeker M."/>
        </authorList>
    </citation>
    <scope>NUCLEOTIDE SEQUENCE [LARGE SCALE GENOMIC DNA]</scope>
    <source>
        <strain evidence="7 8">DSM 21226</strain>
    </source>
</reference>
<gene>
    <name evidence="7" type="ORF">BDD16_004580</name>
</gene>
<dbReference type="PANTHER" id="PTHR30349:SF41">
    <property type="entry name" value="INTEGRASE_RECOMBINASE PROTEIN MJ0367-RELATED"/>
    <property type="match status" value="1"/>
</dbReference>
<dbReference type="InterPro" id="IPR011010">
    <property type="entry name" value="DNA_brk_join_enz"/>
</dbReference>
<dbReference type="Proteomes" id="UP000518288">
    <property type="component" value="Unassembled WGS sequence"/>
</dbReference>
<evidence type="ECO:0000313" key="7">
    <source>
        <dbReference type="EMBL" id="NYG35518.1"/>
    </source>
</evidence>
<comment type="similarity">
    <text evidence="1">Belongs to the 'phage' integrase family.</text>
</comment>
<name>A0A7Y9U7U0_9BURK</name>